<evidence type="ECO:0000256" key="2">
    <source>
        <dbReference type="ARBA" id="ARBA00022448"/>
    </source>
</evidence>
<proteinExistence type="inferred from homology"/>
<dbReference type="Gene3D" id="3.40.50.300">
    <property type="entry name" value="P-loop containing nucleotide triphosphate hydrolases"/>
    <property type="match status" value="1"/>
</dbReference>
<feature type="domain" description="ABC transporter" evidence="5">
    <location>
        <begin position="1"/>
        <end position="196"/>
    </location>
</feature>
<dbReference type="InterPro" id="IPR050319">
    <property type="entry name" value="ABC_transp_ATP-bind"/>
</dbReference>
<dbReference type="SUPFAM" id="SSF52540">
    <property type="entry name" value="P-loop containing nucleoside triphosphate hydrolases"/>
    <property type="match status" value="1"/>
</dbReference>
<reference evidence="6" key="1">
    <citation type="submission" date="2022-01" db="EMBL/GenBank/DDBJ databases">
        <title>Gordonia xiamenensis sp. nov., isolated from surface seawater in Xiamen.</title>
        <authorList>
            <person name="He Y.F."/>
        </authorList>
    </citation>
    <scope>NUCLEOTIDE SEQUENCE</scope>
    <source>
        <strain evidence="6">GW1C4-4</strain>
    </source>
</reference>
<evidence type="ECO:0000313" key="6">
    <source>
        <dbReference type="EMBL" id="MCF3938095.1"/>
    </source>
</evidence>
<dbReference type="PANTHER" id="PTHR43776:SF7">
    <property type="entry name" value="D,D-DIPEPTIDE TRANSPORT ATP-BINDING PROTEIN DDPF-RELATED"/>
    <property type="match status" value="1"/>
</dbReference>
<keyword evidence="3" id="KW-0547">Nucleotide-binding</keyword>
<evidence type="ECO:0000259" key="5">
    <source>
        <dbReference type="PROSITE" id="PS50893"/>
    </source>
</evidence>
<evidence type="ECO:0000256" key="4">
    <source>
        <dbReference type="ARBA" id="ARBA00022840"/>
    </source>
</evidence>
<sequence>MVGTGLEARFGRRTVFSGVDIVVEPGVPTGVLGPSGSGKTTLLRIVAGLTEPSAGRVDRPQLPAGRIGMLAQNPRQVSNPRWTLRRILAEPAAIGRRPCDIEATADRVGLDTALLDRFPAQVSDGQLQRACLGRLLVQAPSFVLCDEPTSMLDPVSARAVVAILQHLVEDGAGLMLVSHNRRLVERRCGRIVELGAS</sequence>
<keyword evidence="2" id="KW-0813">Transport</keyword>
<gene>
    <name evidence="6" type="ORF">L1892_06865</name>
</gene>
<dbReference type="InterPro" id="IPR003593">
    <property type="entry name" value="AAA+_ATPase"/>
</dbReference>
<organism evidence="6 7">
    <name type="scientific">Gordonia tangerina</name>
    <dbReference type="NCBI Taxonomy" id="2911060"/>
    <lineage>
        <taxon>Bacteria</taxon>
        <taxon>Bacillati</taxon>
        <taxon>Actinomycetota</taxon>
        <taxon>Actinomycetes</taxon>
        <taxon>Mycobacteriales</taxon>
        <taxon>Gordoniaceae</taxon>
        <taxon>Gordonia</taxon>
    </lineage>
</organism>
<accession>A0ABS9DFV1</accession>
<comment type="caution">
    <text evidence="6">The sequence shown here is derived from an EMBL/GenBank/DDBJ whole genome shotgun (WGS) entry which is preliminary data.</text>
</comment>
<protein>
    <submittedName>
        <fullName evidence="6">ATP-binding cassette domain-containing protein</fullName>
    </submittedName>
</protein>
<evidence type="ECO:0000256" key="3">
    <source>
        <dbReference type="ARBA" id="ARBA00022741"/>
    </source>
</evidence>
<keyword evidence="7" id="KW-1185">Reference proteome</keyword>
<dbReference type="SMART" id="SM00382">
    <property type="entry name" value="AAA"/>
    <property type="match status" value="1"/>
</dbReference>
<dbReference type="Proteomes" id="UP001108089">
    <property type="component" value="Unassembled WGS sequence"/>
</dbReference>
<evidence type="ECO:0000313" key="7">
    <source>
        <dbReference type="Proteomes" id="UP001108089"/>
    </source>
</evidence>
<evidence type="ECO:0000256" key="1">
    <source>
        <dbReference type="ARBA" id="ARBA00005417"/>
    </source>
</evidence>
<comment type="similarity">
    <text evidence="1">Belongs to the ABC transporter superfamily.</text>
</comment>
<keyword evidence="4 6" id="KW-0067">ATP-binding</keyword>
<dbReference type="EMBL" id="JAKGCU010000004">
    <property type="protein sequence ID" value="MCF3938095.1"/>
    <property type="molecule type" value="Genomic_DNA"/>
</dbReference>
<dbReference type="Pfam" id="PF00005">
    <property type="entry name" value="ABC_tran"/>
    <property type="match status" value="1"/>
</dbReference>
<dbReference type="GO" id="GO:0005524">
    <property type="term" value="F:ATP binding"/>
    <property type="evidence" value="ECO:0007669"/>
    <property type="project" value="UniProtKB-KW"/>
</dbReference>
<dbReference type="InterPro" id="IPR003439">
    <property type="entry name" value="ABC_transporter-like_ATP-bd"/>
</dbReference>
<name>A0ABS9DFV1_9ACTN</name>
<dbReference type="InterPro" id="IPR027417">
    <property type="entry name" value="P-loop_NTPase"/>
</dbReference>
<dbReference type="PANTHER" id="PTHR43776">
    <property type="entry name" value="TRANSPORT ATP-BINDING PROTEIN"/>
    <property type="match status" value="1"/>
</dbReference>
<dbReference type="PROSITE" id="PS50893">
    <property type="entry name" value="ABC_TRANSPORTER_2"/>
    <property type="match status" value="1"/>
</dbReference>